<proteinExistence type="predicted"/>
<keyword evidence="3" id="KW-1185">Reference proteome</keyword>
<evidence type="ECO:0000313" key="2">
    <source>
        <dbReference type="EMBL" id="EST19197.1"/>
    </source>
</evidence>
<dbReference type="RefSeq" id="WP_023553352.1">
    <property type="nucleotide sequence ID" value="NZ_CM002285.1"/>
</dbReference>
<feature type="compositionally biased region" description="Polar residues" evidence="1">
    <location>
        <begin position="1"/>
        <end position="13"/>
    </location>
</feature>
<protein>
    <submittedName>
        <fullName evidence="2">Uncharacterized protein</fullName>
    </submittedName>
</protein>
<accession>V6JH42</accession>
<dbReference type="AlphaFoldDB" id="V6JH42"/>
<name>V6JH42_STRRC</name>
<dbReference type="STRING" id="1352936.M878_42690"/>
<dbReference type="EMBL" id="AWQX01000384">
    <property type="protein sequence ID" value="EST19197.1"/>
    <property type="molecule type" value="Genomic_DNA"/>
</dbReference>
<gene>
    <name evidence="2" type="ORF">M878_42690</name>
</gene>
<sequence>MKTPTSAPAQSQGVDAGRKIVGHPQSARSGATAATGKHFVGHAVTLGIDMEIVQRTPGSGEFPPY</sequence>
<feature type="region of interest" description="Disordered" evidence="1">
    <location>
        <begin position="1"/>
        <end position="35"/>
    </location>
</feature>
<organism evidence="2 3">
    <name type="scientific">Streptomyces roseochromogenus subsp. oscitans DS 12.976</name>
    <dbReference type="NCBI Taxonomy" id="1352936"/>
    <lineage>
        <taxon>Bacteria</taxon>
        <taxon>Bacillati</taxon>
        <taxon>Actinomycetota</taxon>
        <taxon>Actinomycetes</taxon>
        <taxon>Kitasatosporales</taxon>
        <taxon>Streptomycetaceae</taxon>
        <taxon>Streptomyces</taxon>
    </lineage>
</organism>
<dbReference type="HOGENOM" id="CLU_2848090_0_0_11"/>
<evidence type="ECO:0000313" key="3">
    <source>
        <dbReference type="Proteomes" id="UP000017984"/>
    </source>
</evidence>
<dbReference type="PATRIC" id="fig|1352936.5.peg.8838"/>
<evidence type="ECO:0000256" key="1">
    <source>
        <dbReference type="SAM" id="MobiDB-lite"/>
    </source>
</evidence>
<comment type="caution">
    <text evidence="2">The sequence shown here is derived from an EMBL/GenBank/DDBJ whole genome shotgun (WGS) entry which is preliminary data.</text>
</comment>
<dbReference type="Proteomes" id="UP000017984">
    <property type="component" value="Chromosome"/>
</dbReference>
<reference evidence="2 3" key="1">
    <citation type="journal article" date="2014" name="Genome Announc.">
        <title>Draft Genome Sequence of Streptomyces roseochromogenes subsp. oscitans DS 12.976, Producer of the Aminocoumarin Antibiotic Clorobiocin.</title>
        <authorList>
            <person name="Ruckert C."/>
            <person name="Kalinowski J."/>
            <person name="Heide L."/>
            <person name="Apel A.K."/>
        </authorList>
    </citation>
    <scope>NUCLEOTIDE SEQUENCE [LARGE SCALE GENOMIC DNA]</scope>
    <source>
        <strain evidence="2 3">DS 12.976</strain>
    </source>
</reference>
<dbReference type="OrthoDB" id="3335835at2"/>